<sequence length="269" mass="28713">MFTTTSSKEALPKPTNGSAQVDAILGTHLNSLSSNSTVEINPTEPLIPLTVSTSFPPSLSSLPSSNIPSISVMETENYVQSPLHSHLRHDSETVLSQPIVHSNLPGIHGPIEPIGLLPTQTVLPQSIVPLDLPENHGPIESVHGPIEPIGLLPTVSPQSIVPLDLPGNHGPIDSIHGPIEHVGLLPTETESAPESDTNGGLSHPMLTRNPFTYPVENIDKSSLAIEHGSDLRVRPLFLSINKPTSHFISFPSLHCNANDNAGVRKTLYL</sequence>
<dbReference type="Proteomes" id="UP001141806">
    <property type="component" value="Unassembled WGS sequence"/>
</dbReference>
<evidence type="ECO:0000313" key="2">
    <source>
        <dbReference type="Proteomes" id="UP001141806"/>
    </source>
</evidence>
<proteinExistence type="predicted"/>
<keyword evidence="2" id="KW-1185">Reference proteome</keyword>
<organism evidence="1 2">
    <name type="scientific">Protea cynaroides</name>
    <dbReference type="NCBI Taxonomy" id="273540"/>
    <lineage>
        <taxon>Eukaryota</taxon>
        <taxon>Viridiplantae</taxon>
        <taxon>Streptophyta</taxon>
        <taxon>Embryophyta</taxon>
        <taxon>Tracheophyta</taxon>
        <taxon>Spermatophyta</taxon>
        <taxon>Magnoliopsida</taxon>
        <taxon>Proteales</taxon>
        <taxon>Proteaceae</taxon>
        <taxon>Protea</taxon>
    </lineage>
</organism>
<gene>
    <name evidence="1" type="ORF">NE237_009049</name>
</gene>
<name>A0A9Q0R097_9MAGN</name>
<protein>
    <submittedName>
        <fullName evidence="1">Uncharacterized protein</fullName>
    </submittedName>
</protein>
<dbReference type="AlphaFoldDB" id="A0A9Q0R097"/>
<comment type="caution">
    <text evidence="1">The sequence shown here is derived from an EMBL/GenBank/DDBJ whole genome shotgun (WGS) entry which is preliminary data.</text>
</comment>
<reference evidence="1" key="1">
    <citation type="journal article" date="2023" name="Plant J.">
        <title>The genome of the king protea, Protea cynaroides.</title>
        <authorList>
            <person name="Chang J."/>
            <person name="Duong T.A."/>
            <person name="Schoeman C."/>
            <person name="Ma X."/>
            <person name="Roodt D."/>
            <person name="Barker N."/>
            <person name="Li Z."/>
            <person name="Van de Peer Y."/>
            <person name="Mizrachi E."/>
        </authorList>
    </citation>
    <scope>NUCLEOTIDE SEQUENCE</scope>
    <source>
        <tissue evidence="1">Young leaves</tissue>
    </source>
</reference>
<dbReference type="EMBL" id="JAMYWD010000002">
    <property type="protein sequence ID" value="KAJ4978269.1"/>
    <property type="molecule type" value="Genomic_DNA"/>
</dbReference>
<evidence type="ECO:0000313" key="1">
    <source>
        <dbReference type="EMBL" id="KAJ4978269.1"/>
    </source>
</evidence>
<accession>A0A9Q0R097</accession>